<protein>
    <recommendedName>
        <fullName evidence="4">Polyprenyl synthetase</fullName>
    </recommendedName>
</protein>
<sequence>MSEIGSIEGAQQFLREMLEDLLPADPLYADAHLALAQPGKILCPHVETHNGLWPLLVWFIAAAHAPAFDAQLVGRGALAMECVVCAFDLYDDIEDEEITPLVAELGSKRVTMAATVLWSLGQRLFLSLHEHMASEVFLTMYTTSTLKIQQSIAGQHLDILASDLAWPEITEDKVLEIARTKSGSLASLACWLGASLGQASADECQLWSELGLRLGAAKQIHNDCSDMEEDWRQHKKTLPLLLSIMLSSEDASEDEEHSTDHEPLEPPAMMAALYGRWGALLRYREEMESINELFQRIETMQASPFLLTLTLLIGLDGAGESTEDE</sequence>
<keyword evidence="1" id="KW-0808">Transferase</keyword>
<evidence type="ECO:0000313" key="3">
    <source>
        <dbReference type="Proteomes" id="UP000326912"/>
    </source>
</evidence>
<evidence type="ECO:0008006" key="4">
    <source>
        <dbReference type="Google" id="ProtNLM"/>
    </source>
</evidence>
<dbReference type="InterPro" id="IPR000092">
    <property type="entry name" value="Polyprenyl_synt"/>
</dbReference>
<dbReference type="AlphaFoldDB" id="A0A5J4KSJ6"/>
<dbReference type="Gene3D" id="1.10.600.10">
    <property type="entry name" value="Farnesyl Diphosphate Synthase"/>
    <property type="match status" value="1"/>
</dbReference>
<dbReference type="InterPro" id="IPR008949">
    <property type="entry name" value="Isoprenoid_synthase_dom_sf"/>
</dbReference>
<gene>
    <name evidence="2" type="ORF">KDW_48050</name>
</gene>
<proteinExistence type="inferred from homology"/>
<accession>A0A5J4KSJ6</accession>
<evidence type="ECO:0000256" key="1">
    <source>
        <dbReference type="RuleBase" id="RU004466"/>
    </source>
</evidence>
<reference evidence="2 3" key="1">
    <citation type="submission" date="2019-10" db="EMBL/GenBank/DDBJ databases">
        <title>Dictyobacter vulcani sp. nov., within the class Ktedonobacteria, isolated from soil of volcanic Mt. Zao.</title>
        <authorList>
            <person name="Zheng Y."/>
            <person name="Wang C.M."/>
            <person name="Sakai Y."/>
            <person name="Abe K."/>
            <person name="Yokota A."/>
            <person name="Yabe S."/>
        </authorList>
    </citation>
    <scope>NUCLEOTIDE SEQUENCE [LARGE SCALE GENOMIC DNA]</scope>
    <source>
        <strain evidence="2 3">W12</strain>
    </source>
</reference>
<comment type="caution">
    <text evidence="2">The sequence shown here is derived from an EMBL/GenBank/DDBJ whole genome shotgun (WGS) entry which is preliminary data.</text>
</comment>
<dbReference type="SUPFAM" id="SSF48576">
    <property type="entry name" value="Terpenoid synthases"/>
    <property type="match status" value="1"/>
</dbReference>
<name>A0A5J4KSJ6_9CHLR</name>
<evidence type="ECO:0000313" key="2">
    <source>
        <dbReference type="EMBL" id="GER90643.1"/>
    </source>
</evidence>
<keyword evidence="3" id="KW-1185">Reference proteome</keyword>
<dbReference type="CDD" id="cd00867">
    <property type="entry name" value="Trans_IPPS"/>
    <property type="match status" value="1"/>
</dbReference>
<dbReference type="Proteomes" id="UP000326912">
    <property type="component" value="Unassembled WGS sequence"/>
</dbReference>
<organism evidence="2 3">
    <name type="scientific">Dictyobacter vulcani</name>
    <dbReference type="NCBI Taxonomy" id="2607529"/>
    <lineage>
        <taxon>Bacteria</taxon>
        <taxon>Bacillati</taxon>
        <taxon>Chloroflexota</taxon>
        <taxon>Ktedonobacteria</taxon>
        <taxon>Ktedonobacterales</taxon>
        <taxon>Dictyobacteraceae</taxon>
        <taxon>Dictyobacter</taxon>
    </lineage>
</organism>
<dbReference type="GO" id="GO:0004659">
    <property type="term" value="F:prenyltransferase activity"/>
    <property type="evidence" value="ECO:0007669"/>
    <property type="project" value="InterPro"/>
</dbReference>
<dbReference type="EMBL" id="BKZW01000002">
    <property type="protein sequence ID" value="GER90643.1"/>
    <property type="molecule type" value="Genomic_DNA"/>
</dbReference>
<dbReference type="GO" id="GO:0008299">
    <property type="term" value="P:isoprenoid biosynthetic process"/>
    <property type="evidence" value="ECO:0007669"/>
    <property type="project" value="InterPro"/>
</dbReference>
<dbReference type="Pfam" id="PF00348">
    <property type="entry name" value="polyprenyl_synt"/>
    <property type="match status" value="1"/>
</dbReference>
<comment type="similarity">
    <text evidence="1">Belongs to the FPP/GGPP synthase family.</text>
</comment>